<dbReference type="Proteomes" id="UP001162030">
    <property type="component" value="Chromosome"/>
</dbReference>
<accession>A0ABN8WXV6</accession>
<proteinExistence type="predicted"/>
<gene>
    <name evidence="1" type="ORF">MSZNOR_0615</name>
</gene>
<protein>
    <recommendedName>
        <fullName evidence="3">Helix-turn-helix domain-containing protein</fullName>
    </recommendedName>
</protein>
<reference evidence="1 2" key="1">
    <citation type="submission" date="2023-03" db="EMBL/GenBank/DDBJ databases">
        <authorList>
            <person name="Pearce D."/>
        </authorList>
    </citation>
    <scope>NUCLEOTIDE SEQUENCE [LARGE SCALE GENOMIC DNA]</scope>
    <source>
        <strain evidence="1">Msz</strain>
    </source>
</reference>
<evidence type="ECO:0000313" key="1">
    <source>
        <dbReference type="EMBL" id="CAI8749249.1"/>
    </source>
</evidence>
<dbReference type="EMBL" id="OX458333">
    <property type="protein sequence ID" value="CAI8749249.1"/>
    <property type="molecule type" value="Genomic_DNA"/>
</dbReference>
<evidence type="ECO:0008006" key="3">
    <source>
        <dbReference type="Google" id="ProtNLM"/>
    </source>
</evidence>
<sequence>MATSSTAESSTVHDRVISKRVTPSKSRVELAREFAESHPDALVTTAQVAAWMDCSEAKLERDRWAGVGIPYIKHGRHVRYVKRVVVEHVLRESRASTSADPA</sequence>
<dbReference type="RefSeq" id="WP_051331791.1">
    <property type="nucleotide sequence ID" value="NZ_OX458333.1"/>
</dbReference>
<evidence type="ECO:0000313" key="2">
    <source>
        <dbReference type="Proteomes" id="UP001162030"/>
    </source>
</evidence>
<name>A0ABN8WXV6_9GAMM</name>
<organism evidence="1 2">
    <name type="scientific">Methylocaldum szegediense</name>
    <dbReference type="NCBI Taxonomy" id="73780"/>
    <lineage>
        <taxon>Bacteria</taxon>
        <taxon>Pseudomonadati</taxon>
        <taxon>Pseudomonadota</taxon>
        <taxon>Gammaproteobacteria</taxon>
        <taxon>Methylococcales</taxon>
        <taxon>Methylococcaceae</taxon>
        <taxon>Methylocaldum</taxon>
    </lineage>
</organism>
<keyword evidence="2" id="KW-1185">Reference proteome</keyword>